<keyword evidence="2" id="KW-0677">Repeat</keyword>
<reference evidence="4" key="2">
    <citation type="submission" date="2019-11" db="EMBL/GenBank/DDBJ databases">
        <title>Improved Assembly of Tolypothrix boutellei genome.</title>
        <authorList>
            <person name="Sarangi A.N."/>
            <person name="Mukherjee M."/>
            <person name="Ghosh S."/>
            <person name="Singh D."/>
            <person name="Das A."/>
            <person name="Kant S."/>
            <person name="Prusty A."/>
            <person name="Tripathy S."/>
        </authorList>
    </citation>
    <scope>NUCLEOTIDE SEQUENCE</scope>
    <source>
        <strain evidence="4">VB521301</strain>
    </source>
</reference>
<keyword evidence="1" id="KW-0808">Transferase</keyword>
<dbReference type="InterPro" id="IPR001763">
    <property type="entry name" value="Rhodanese-like_dom"/>
</dbReference>
<reference evidence="4" key="1">
    <citation type="journal article" date="2015" name="Genome Announc.">
        <title>Draft Genome Sequence of Tolypothrix boutellei Strain VB521301.</title>
        <authorList>
            <person name="Chandrababunaidu M.M."/>
            <person name="Singh D."/>
            <person name="Sen D."/>
            <person name="Bhan S."/>
            <person name="Das S."/>
            <person name="Gupta A."/>
            <person name="Adhikary S.P."/>
            <person name="Tripathy S."/>
        </authorList>
    </citation>
    <scope>NUCLEOTIDE SEQUENCE</scope>
    <source>
        <strain evidence="4">VB521301</strain>
    </source>
</reference>
<dbReference type="Proteomes" id="UP000029738">
    <property type="component" value="Unassembled WGS sequence"/>
</dbReference>
<evidence type="ECO:0000313" key="5">
    <source>
        <dbReference type="Proteomes" id="UP000029738"/>
    </source>
</evidence>
<dbReference type="Pfam" id="PF00581">
    <property type="entry name" value="Rhodanese"/>
    <property type="match status" value="2"/>
</dbReference>
<feature type="domain" description="Rhodanese" evidence="3">
    <location>
        <begin position="171"/>
        <end position="274"/>
    </location>
</feature>
<dbReference type="InterPro" id="IPR045078">
    <property type="entry name" value="TST/MPST-like"/>
</dbReference>
<gene>
    <name evidence="4" type="ORF">DA73_0400018565</name>
</gene>
<evidence type="ECO:0000256" key="2">
    <source>
        <dbReference type="ARBA" id="ARBA00022737"/>
    </source>
</evidence>
<dbReference type="RefSeq" id="WP_038080097.1">
    <property type="nucleotide sequence ID" value="NZ_JHEG04000001.1"/>
</dbReference>
<name>A0A8S9T577_9CYAN</name>
<feature type="domain" description="Rhodanese" evidence="3">
    <location>
        <begin position="18"/>
        <end position="138"/>
    </location>
</feature>
<dbReference type="FunFam" id="3.40.250.10:FF:000035">
    <property type="entry name" value="Thiosulfate sulfurtransferase"/>
    <property type="match status" value="1"/>
</dbReference>
<dbReference type="PANTHER" id="PTHR11364">
    <property type="entry name" value="THIOSULFATE SULFERTANSFERASE"/>
    <property type="match status" value="1"/>
</dbReference>
<proteinExistence type="predicted"/>
<dbReference type="PANTHER" id="PTHR11364:SF27">
    <property type="entry name" value="SULFURTRANSFERASE"/>
    <property type="match status" value="1"/>
</dbReference>
<comment type="caution">
    <text evidence="4">The sequence shown here is derived from an EMBL/GenBank/DDBJ whole genome shotgun (WGS) entry which is preliminary data.</text>
</comment>
<evidence type="ECO:0000256" key="1">
    <source>
        <dbReference type="ARBA" id="ARBA00022679"/>
    </source>
</evidence>
<accession>A0A8S9T577</accession>
<dbReference type="GO" id="GO:0004792">
    <property type="term" value="F:thiosulfate-cyanide sulfurtransferase activity"/>
    <property type="evidence" value="ECO:0007669"/>
    <property type="project" value="TreeGrafter"/>
</dbReference>
<dbReference type="AlphaFoldDB" id="A0A8S9T577"/>
<dbReference type="Gene3D" id="3.40.250.10">
    <property type="entry name" value="Rhodanese-like domain"/>
    <property type="match status" value="2"/>
</dbReference>
<organism evidence="4 5">
    <name type="scientific">Tolypothrix bouteillei VB521301</name>
    <dbReference type="NCBI Taxonomy" id="1479485"/>
    <lineage>
        <taxon>Bacteria</taxon>
        <taxon>Bacillati</taxon>
        <taxon>Cyanobacteriota</taxon>
        <taxon>Cyanophyceae</taxon>
        <taxon>Nostocales</taxon>
        <taxon>Tolypothrichaceae</taxon>
        <taxon>Tolypothrix</taxon>
    </lineage>
</organism>
<dbReference type="InterPro" id="IPR036873">
    <property type="entry name" value="Rhodanese-like_dom_sf"/>
</dbReference>
<dbReference type="SUPFAM" id="SSF52821">
    <property type="entry name" value="Rhodanese/Cell cycle control phosphatase"/>
    <property type="match status" value="2"/>
</dbReference>
<dbReference type="CDD" id="cd01448">
    <property type="entry name" value="TST_Repeat_1"/>
    <property type="match status" value="1"/>
</dbReference>
<dbReference type="PROSITE" id="PS50206">
    <property type="entry name" value="RHODANESE_3"/>
    <property type="match status" value="2"/>
</dbReference>
<dbReference type="SMART" id="SM00450">
    <property type="entry name" value="RHOD"/>
    <property type="match status" value="2"/>
</dbReference>
<keyword evidence="5" id="KW-1185">Reference proteome</keyword>
<dbReference type="CDD" id="cd01449">
    <property type="entry name" value="TST_Repeat_2"/>
    <property type="match status" value="1"/>
</dbReference>
<evidence type="ECO:0000313" key="4">
    <source>
        <dbReference type="EMBL" id="KAF3887266.1"/>
    </source>
</evidence>
<sequence length="275" mass="30819">MSDKHFVVSCEWLLEHLEDPQVVIVDCRFSLADPQLGQQQYKECHIKGSHYLDLNLDLSSPVGKHGGRHPLPESHELAQKLSLIGVNSEDTLVVAYDDSRYAFASRLWWLLRYLGHENVAVLNGGFAAWQKAGYPVTDIVPEYKVSVGLTSLPKIQTDMVVDIATVKERKDLPEVVLVDSRETERFLGIREPIDKIAGHIPGAVNYPWQEVADSAGYLLSSIEQRHRWSEIENAKEIFVYCGSGVTACVNLLSLELAGIHTGKLYAGSWSDWISY</sequence>
<dbReference type="EMBL" id="JHEG04000001">
    <property type="protein sequence ID" value="KAF3887266.1"/>
    <property type="molecule type" value="Genomic_DNA"/>
</dbReference>
<protein>
    <submittedName>
        <fullName evidence="4">Sulfurtransferase</fullName>
    </submittedName>
</protein>
<evidence type="ECO:0000259" key="3">
    <source>
        <dbReference type="PROSITE" id="PS50206"/>
    </source>
</evidence>